<gene>
    <name evidence="1" type="ORF">H8S57_13945</name>
</gene>
<accession>A0A8J6JGF7</accession>
<name>A0A8J6JGF7_9FIRM</name>
<dbReference type="AlphaFoldDB" id="A0A8J6JGF7"/>
<sequence length="189" mass="20819">MLEQLLKKLAPLSQADGPVLAAIDGRCGSGKSRLAGQAAAVLGCSLFHMDDFFLPPALRTPERLAQPGGNIHYERVAAELLVPWSAGKPVCFRPFDCHSGGFGPPVQAAHTGLALVEGSYALHPELYRYYHTRIFLTCSPAVQRQRLLEREGTAGLARFQARWIPLEEAYFQTFRLPERCDLVLDTGRS</sequence>
<comment type="caution">
    <text evidence="1">The sequence shown here is derived from an EMBL/GenBank/DDBJ whole genome shotgun (WGS) entry which is preliminary data.</text>
</comment>
<dbReference type="SUPFAM" id="SSF52540">
    <property type="entry name" value="P-loop containing nucleoside triphosphate hydrolases"/>
    <property type="match status" value="1"/>
</dbReference>
<keyword evidence="1" id="KW-0808">Transferase</keyword>
<dbReference type="InterPro" id="IPR027417">
    <property type="entry name" value="P-loop_NTPase"/>
</dbReference>
<organism evidence="1 2">
    <name type="scientific">Lawsonibacter hominis</name>
    <dbReference type="NCBI Taxonomy" id="2763053"/>
    <lineage>
        <taxon>Bacteria</taxon>
        <taxon>Bacillati</taxon>
        <taxon>Bacillota</taxon>
        <taxon>Clostridia</taxon>
        <taxon>Eubacteriales</taxon>
        <taxon>Oscillospiraceae</taxon>
        <taxon>Lawsonibacter</taxon>
    </lineage>
</organism>
<proteinExistence type="predicted"/>
<dbReference type="Gene3D" id="3.40.50.300">
    <property type="entry name" value="P-loop containing nucleotide triphosphate hydrolases"/>
    <property type="match status" value="1"/>
</dbReference>
<evidence type="ECO:0000313" key="2">
    <source>
        <dbReference type="Proteomes" id="UP000661435"/>
    </source>
</evidence>
<evidence type="ECO:0000313" key="1">
    <source>
        <dbReference type="EMBL" id="MBC5734817.1"/>
    </source>
</evidence>
<reference evidence="1" key="1">
    <citation type="submission" date="2020-08" db="EMBL/GenBank/DDBJ databases">
        <title>Genome public.</title>
        <authorList>
            <person name="Liu C."/>
            <person name="Sun Q."/>
        </authorList>
    </citation>
    <scope>NUCLEOTIDE SEQUENCE</scope>
    <source>
        <strain evidence="1">NSJ-51</strain>
    </source>
</reference>
<dbReference type="Proteomes" id="UP000661435">
    <property type="component" value="Unassembled WGS sequence"/>
</dbReference>
<keyword evidence="2" id="KW-1185">Reference proteome</keyword>
<keyword evidence="1" id="KW-0418">Kinase</keyword>
<dbReference type="EMBL" id="JACOPP010000026">
    <property type="protein sequence ID" value="MBC5734817.1"/>
    <property type="molecule type" value="Genomic_DNA"/>
</dbReference>
<protein>
    <submittedName>
        <fullName evidence="1">Uridine kinase</fullName>
    </submittedName>
</protein>
<dbReference type="GO" id="GO:0016301">
    <property type="term" value="F:kinase activity"/>
    <property type="evidence" value="ECO:0007669"/>
    <property type="project" value="UniProtKB-KW"/>
</dbReference>